<comment type="similarity">
    <text evidence="1">Belongs to the four-carbon acid sugar kinase family.</text>
</comment>
<evidence type="ECO:0000256" key="5">
    <source>
        <dbReference type="ARBA" id="ARBA00022840"/>
    </source>
</evidence>
<keyword evidence="5" id="KW-0067">ATP-binding</keyword>
<organism evidence="9 10">
    <name type="scientific">Holdemania filiformis</name>
    <dbReference type="NCBI Taxonomy" id="61171"/>
    <lineage>
        <taxon>Bacteria</taxon>
        <taxon>Bacillati</taxon>
        <taxon>Bacillota</taxon>
        <taxon>Erysipelotrichia</taxon>
        <taxon>Erysipelotrichales</taxon>
        <taxon>Erysipelotrichaceae</taxon>
        <taxon>Holdemania</taxon>
    </lineage>
</organism>
<dbReference type="Proteomes" id="UP000284178">
    <property type="component" value="Unassembled WGS sequence"/>
</dbReference>
<evidence type="ECO:0000256" key="4">
    <source>
        <dbReference type="ARBA" id="ARBA00022777"/>
    </source>
</evidence>
<keyword evidence="10" id="KW-1185">Reference proteome</keyword>
<feature type="domain" description="Four-carbon acid sugar kinase nucleotide binding" evidence="8">
    <location>
        <begin position="274"/>
        <end position="437"/>
    </location>
</feature>
<sequence length="452" mass="50937">MSFSAGREPKIVVLDDDPTGIQMVHDVAVYTSWEEADCENLLREEETMVFILTNTRALKPEAARRLLRECTQNLMAASKQTGVPFWLVLRSDSTLRGHYPLESETVREVLQEQEIEVAGEILCPYLQGMRITRNDLHYLKQEDRWLPVGESEFARDKTFGFHASDLKAYVEEKTQGRYPAASCLSISLEILRSQDEAAITRILRQAHDFQKIIINAETDDDLRGLMPPLKTVLKEKTFLFRTAASFCKIFADQSEKPLLDPQVCVQRKNQNGGLIVAGSHVQKTTRQLEVLRRNSCLETIIFDQHQILQGTLAEESERCARLVNQKLAAGITVVLQTRRERVDLAQGSAEDQLRLTQAINDQFIRIVEQLTVSPRFMITKGGITSSDCLTRGLRVRREWVLGQIEPGIGVVRCDSASRFPDLPVVIFPGNVGDENTLAKIVSELEGCPVMGL</sequence>
<dbReference type="InterPro" id="IPR037051">
    <property type="entry name" value="4-carb_acid_sugar_kinase_N_sf"/>
</dbReference>
<dbReference type="GO" id="GO:0005524">
    <property type="term" value="F:ATP binding"/>
    <property type="evidence" value="ECO:0007669"/>
    <property type="project" value="UniProtKB-KW"/>
</dbReference>
<reference evidence="9 10" key="1">
    <citation type="submission" date="2018-08" db="EMBL/GenBank/DDBJ databases">
        <title>A genome reference for cultivated species of the human gut microbiota.</title>
        <authorList>
            <person name="Zou Y."/>
            <person name="Xue W."/>
            <person name="Luo G."/>
        </authorList>
    </citation>
    <scope>NUCLEOTIDE SEQUENCE [LARGE SCALE GENOMIC DNA]</scope>
    <source>
        <strain evidence="9 10">AF24-29</strain>
    </source>
</reference>
<evidence type="ECO:0000313" key="9">
    <source>
        <dbReference type="EMBL" id="RGR74128.1"/>
    </source>
</evidence>
<keyword evidence="4" id="KW-0418">Kinase</keyword>
<accession>A0A412G126</accession>
<dbReference type="Gene3D" id="3.40.980.20">
    <property type="entry name" value="Four-carbon acid sugar kinase, nucleotide binding domain"/>
    <property type="match status" value="1"/>
</dbReference>
<dbReference type="GeneID" id="83015464"/>
<evidence type="ECO:0000313" key="10">
    <source>
        <dbReference type="Proteomes" id="UP000284178"/>
    </source>
</evidence>
<dbReference type="RefSeq" id="WP_117894894.1">
    <property type="nucleotide sequence ID" value="NZ_CABJCV010000009.1"/>
</dbReference>
<keyword evidence="2" id="KW-0808">Transferase</keyword>
<gene>
    <name evidence="9" type="ORF">DWY25_08610</name>
</gene>
<dbReference type="EMBL" id="QRUP01000009">
    <property type="protein sequence ID" value="RGR74128.1"/>
    <property type="molecule type" value="Genomic_DNA"/>
</dbReference>
<keyword evidence="6" id="KW-0119">Carbohydrate metabolism</keyword>
<dbReference type="InterPro" id="IPR010737">
    <property type="entry name" value="4-carb_acid_sugar_kinase_N"/>
</dbReference>
<dbReference type="InterPro" id="IPR031475">
    <property type="entry name" value="NBD_C"/>
</dbReference>
<dbReference type="AlphaFoldDB" id="A0A412G126"/>
<evidence type="ECO:0000259" key="8">
    <source>
        <dbReference type="Pfam" id="PF17042"/>
    </source>
</evidence>
<dbReference type="SUPFAM" id="SSF142764">
    <property type="entry name" value="YgbK-like"/>
    <property type="match status" value="1"/>
</dbReference>
<name>A0A412G126_9FIRM</name>
<evidence type="ECO:0000259" key="7">
    <source>
        <dbReference type="Pfam" id="PF07005"/>
    </source>
</evidence>
<dbReference type="InterPro" id="IPR042213">
    <property type="entry name" value="NBD_C_sf"/>
</dbReference>
<evidence type="ECO:0000256" key="3">
    <source>
        <dbReference type="ARBA" id="ARBA00022741"/>
    </source>
</evidence>
<dbReference type="Pfam" id="PF17042">
    <property type="entry name" value="NBD_C"/>
    <property type="match status" value="1"/>
</dbReference>
<comment type="caution">
    <text evidence="9">The sequence shown here is derived from an EMBL/GenBank/DDBJ whole genome shotgun (WGS) entry which is preliminary data.</text>
</comment>
<protein>
    <submittedName>
        <fullName evidence="9">Hydroxyacid dehydrogenase</fullName>
    </submittedName>
</protein>
<evidence type="ECO:0000256" key="2">
    <source>
        <dbReference type="ARBA" id="ARBA00022679"/>
    </source>
</evidence>
<dbReference type="Gene3D" id="3.40.50.10840">
    <property type="entry name" value="Putative sugar-binding, N-terminal domain"/>
    <property type="match status" value="1"/>
</dbReference>
<evidence type="ECO:0000256" key="1">
    <source>
        <dbReference type="ARBA" id="ARBA00005715"/>
    </source>
</evidence>
<dbReference type="Pfam" id="PF07005">
    <property type="entry name" value="SBD_N"/>
    <property type="match status" value="1"/>
</dbReference>
<dbReference type="GO" id="GO:0016301">
    <property type="term" value="F:kinase activity"/>
    <property type="evidence" value="ECO:0007669"/>
    <property type="project" value="UniProtKB-KW"/>
</dbReference>
<feature type="domain" description="Four-carbon acid sugar kinase N-terminal" evidence="7">
    <location>
        <begin position="11"/>
        <end position="247"/>
    </location>
</feature>
<proteinExistence type="inferred from homology"/>
<evidence type="ECO:0000256" key="6">
    <source>
        <dbReference type="ARBA" id="ARBA00023277"/>
    </source>
</evidence>
<keyword evidence="3" id="KW-0547">Nucleotide-binding</keyword>